<dbReference type="Gene3D" id="1.10.1740.10">
    <property type="match status" value="1"/>
</dbReference>
<dbReference type="Proteomes" id="UP000018837">
    <property type="component" value="Unassembled WGS sequence"/>
</dbReference>
<feature type="domain" description="RNA polymerase sigma factor 70 region 4 type 2" evidence="6">
    <location>
        <begin position="112"/>
        <end position="163"/>
    </location>
</feature>
<dbReference type="EMBL" id="AYUF01000481">
    <property type="protein sequence ID" value="ETK01485.1"/>
    <property type="molecule type" value="Genomic_DNA"/>
</dbReference>
<evidence type="ECO:0000259" key="5">
    <source>
        <dbReference type="Pfam" id="PF04542"/>
    </source>
</evidence>
<evidence type="ECO:0000259" key="6">
    <source>
        <dbReference type="Pfam" id="PF08281"/>
    </source>
</evidence>
<evidence type="ECO:0000256" key="4">
    <source>
        <dbReference type="ARBA" id="ARBA00023163"/>
    </source>
</evidence>
<dbReference type="InterPro" id="IPR039425">
    <property type="entry name" value="RNA_pol_sigma-70-like"/>
</dbReference>
<evidence type="ECO:0000256" key="2">
    <source>
        <dbReference type="ARBA" id="ARBA00023015"/>
    </source>
</evidence>
<dbReference type="InterPro" id="IPR013324">
    <property type="entry name" value="RNA_pol_sigma_r3/r4-like"/>
</dbReference>
<evidence type="ECO:0000256" key="1">
    <source>
        <dbReference type="ARBA" id="ARBA00010641"/>
    </source>
</evidence>
<protein>
    <submittedName>
        <fullName evidence="7">RNA polymerase sigma70 factor</fullName>
    </submittedName>
</protein>
<dbReference type="NCBIfam" id="TIGR02937">
    <property type="entry name" value="sigma70-ECF"/>
    <property type="match status" value="1"/>
</dbReference>
<dbReference type="GO" id="GO:0016987">
    <property type="term" value="F:sigma factor activity"/>
    <property type="evidence" value="ECO:0007669"/>
    <property type="project" value="UniProtKB-KW"/>
</dbReference>
<reference evidence="7 8" key="1">
    <citation type="submission" date="2013-11" db="EMBL/GenBank/DDBJ databases">
        <title>Single cell genomics of uncultured Tannerella BU063 (oral taxon 286).</title>
        <authorList>
            <person name="Beall C.J."/>
            <person name="Campbell A.G."/>
            <person name="Griffen A.L."/>
            <person name="Podar M."/>
            <person name="Leys E.J."/>
        </authorList>
    </citation>
    <scope>NUCLEOTIDE SEQUENCE [LARGE SCALE GENOMIC DNA]</scope>
    <source>
        <strain evidence="7">Cell 2</strain>
    </source>
</reference>
<dbReference type="GO" id="GO:0003677">
    <property type="term" value="F:DNA binding"/>
    <property type="evidence" value="ECO:0007669"/>
    <property type="project" value="InterPro"/>
</dbReference>
<keyword evidence="2" id="KW-0805">Transcription regulation</keyword>
<dbReference type="AlphaFoldDB" id="W2C2U2"/>
<name>W2C2U2_9BACT</name>
<dbReference type="Pfam" id="PF08281">
    <property type="entry name" value="Sigma70_r4_2"/>
    <property type="match status" value="1"/>
</dbReference>
<dbReference type="InterPro" id="IPR014284">
    <property type="entry name" value="RNA_pol_sigma-70_dom"/>
</dbReference>
<comment type="caution">
    <text evidence="7">The sequence shown here is derived from an EMBL/GenBank/DDBJ whole genome shotgun (WGS) entry which is preliminary data.</text>
</comment>
<dbReference type="Pfam" id="PF04542">
    <property type="entry name" value="Sigma70_r2"/>
    <property type="match status" value="1"/>
</dbReference>
<dbReference type="SUPFAM" id="SSF88946">
    <property type="entry name" value="Sigma2 domain of RNA polymerase sigma factors"/>
    <property type="match status" value="1"/>
</dbReference>
<dbReference type="GO" id="GO:0006352">
    <property type="term" value="P:DNA-templated transcription initiation"/>
    <property type="evidence" value="ECO:0007669"/>
    <property type="project" value="InterPro"/>
</dbReference>
<keyword evidence="3" id="KW-0731">Sigma factor</keyword>
<proteinExistence type="inferred from homology"/>
<dbReference type="PATRIC" id="fig|1411148.3.peg.1552"/>
<gene>
    <name evidence="7" type="ORF">N425_09735</name>
</gene>
<keyword evidence="4" id="KW-0804">Transcription</keyword>
<dbReference type="Gene3D" id="1.10.10.10">
    <property type="entry name" value="Winged helix-like DNA-binding domain superfamily/Winged helix DNA-binding domain"/>
    <property type="match status" value="1"/>
</dbReference>
<dbReference type="PANTHER" id="PTHR43133">
    <property type="entry name" value="RNA POLYMERASE ECF-TYPE SIGMA FACTO"/>
    <property type="match status" value="1"/>
</dbReference>
<comment type="similarity">
    <text evidence="1">Belongs to the sigma-70 factor family. ECF subfamily.</text>
</comment>
<evidence type="ECO:0000313" key="7">
    <source>
        <dbReference type="EMBL" id="ETK01485.1"/>
    </source>
</evidence>
<dbReference type="SUPFAM" id="SSF88659">
    <property type="entry name" value="Sigma3 and sigma4 domains of RNA polymerase sigma factors"/>
    <property type="match status" value="1"/>
</dbReference>
<dbReference type="InterPro" id="IPR036388">
    <property type="entry name" value="WH-like_DNA-bd_sf"/>
</dbReference>
<accession>W2C2U2</accession>
<dbReference type="InterPro" id="IPR013249">
    <property type="entry name" value="RNA_pol_sigma70_r4_t2"/>
</dbReference>
<dbReference type="PANTHER" id="PTHR43133:SF51">
    <property type="entry name" value="RNA POLYMERASE SIGMA FACTOR"/>
    <property type="match status" value="1"/>
</dbReference>
<feature type="domain" description="RNA polymerase sigma-70 region 2" evidence="5">
    <location>
        <begin position="15"/>
        <end position="80"/>
    </location>
</feature>
<dbReference type="InterPro" id="IPR007627">
    <property type="entry name" value="RNA_pol_sigma70_r2"/>
</dbReference>
<evidence type="ECO:0000313" key="8">
    <source>
        <dbReference type="Proteomes" id="UP000018837"/>
    </source>
</evidence>
<evidence type="ECO:0000256" key="3">
    <source>
        <dbReference type="ARBA" id="ARBA00023082"/>
    </source>
</evidence>
<sequence>MQDPSTRRAAFAEAVEAFSQRLYWLIRRMVISHEDANDLLQNTFLKAWANLDTFRGEARISTWLYKIATNECLTHLEKQRLRRHLSLDDADSYLVETLRGDEFFDGDAVQTRFQTAVLQLPPKQRLVFNLRYYNDMKYEDMSEALGTSEGALKASYHHAVKKITAYMTSGND</sequence>
<dbReference type="CDD" id="cd06171">
    <property type="entry name" value="Sigma70_r4"/>
    <property type="match status" value="1"/>
</dbReference>
<dbReference type="InterPro" id="IPR013325">
    <property type="entry name" value="RNA_pol_sigma_r2"/>
</dbReference>
<organism evidence="7 8">
    <name type="scientific">Tannerella sp. oral taxon BU063 isolate Cell 2</name>
    <dbReference type="NCBI Taxonomy" id="1411148"/>
    <lineage>
        <taxon>Bacteria</taxon>
        <taxon>Pseudomonadati</taxon>
        <taxon>Bacteroidota</taxon>
        <taxon>Bacteroidia</taxon>
        <taxon>Bacteroidales</taxon>
        <taxon>Tannerellaceae</taxon>
        <taxon>Tannerella</taxon>
    </lineage>
</organism>